<protein>
    <submittedName>
        <fullName evidence="1">Uncharacterized protein</fullName>
    </submittedName>
</protein>
<gene>
    <name evidence="1" type="ORF">SDC9_80764</name>
</gene>
<evidence type="ECO:0000313" key="1">
    <source>
        <dbReference type="EMBL" id="MPM34182.1"/>
    </source>
</evidence>
<accession>A0A644Z0C3</accession>
<comment type="caution">
    <text evidence="1">The sequence shown here is derived from an EMBL/GenBank/DDBJ whole genome shotgun (WGS) entry which is preliminary data.</text>
</comment>
<dbReference type="AlphaFoldDB" id="A0A644Z0C3"/>
<name>A0A644Z0C3_9ZZZZ</name>
<dbReference type="EMBL" id="VSSQ01006896">
    <property type="protein sequence ID" value="MPM34182.1"/>
    <property type="molecule type" value="Genomic_DNA"/>
</dbReference>
<organism evidence="1">
    <name type="scientific">bioreactor metagenome</name>
    <dbReference type="NCBI Taxonomy" id="1076179"/>
    <lineage>
        <taxon>unclassified sequences</taxon>
        <taxon>metagenomes</taxon>
        <taxon>ecological metagenomes</taxon>
    </lineage>
</organism>
<reference evidence="1" key="1">
    <citation type="submission" date="2019-08" db="EMBL/GenBank/DDBJ databases">
        <authorList>
            <person name="Kucharzyk K."/>
            <person name="Murdoch R.W."/>
            <person name="Higgins S."/>
            <person name="Loffler F."/>
        </authorList>
    </citation>
    <scope>NUCLEOTIDE SEQUENCE</scope>
</reference>
<sequence length="310" mass="32566">MDIGGGNAGILIDFLHRRAALLHTLVFPVDVIGADSRNLQHFLKQVVVVQHRGLCDLIEPVGAHGANPAIGFEHHGGHAVKRADLVQPVLLVFKGIVKEVFPVVAVHQRRGQKFLQSGAHAGGAAGGAAAAVGRGKGLVQVEVTHVKPGLFGPNHAQNGVAVGLVVAAKRAHLVGILHKLRNVAVVKAGILRIGLNKAGGLMCAGGLKRLQIGNTRLGVGLEIYDFITPQRGGRRVGGVRVDGGDKFVPLRLSPADHIGLDDGGHGEQPLRAAAGLEGKPAHAGNLPQVSLRRVENLQNTLNRLHILKRM</sequence>
<proteinExistence type="predicted"/>